<dbReference type="InterPro" id="IPR012823">
    <property type="entry name" value="Flagell_FliJ"/>
</dbReference>
<dbReference type="Proteomes" id="UP000007652">
    <property type="component" value="Unassembled WGS sequence"/>
</dbReference>
<feature type="coiled-coil region" evidence="11">
    <location>
        <begin position="33"/>
        <end position="111"/>
    </location>
</feature>
<name>I7LFL7_9CLOT</name>
<dbReference type="Pfam" id="PF02050">
    <property type="entry name" value="FliJ"/>
    <property type="match status" value="1"/>
</dbReference>
<keyword evidence="12" id="KW-0969">Cilium</keyword>
<evidence type="ECO:0000256" key="4">
    <source>
        <dbReference type="ARBA" id="ARBA00022448"/>
    </source>
</evidence>
<evidence type="ECO:0000256" key="5">
    <source>
        <dbReference type="ARBA" id="ARBA00022475"/>
    </source>
</evidence>
<dbReference type="GO" id="GO:0071973">
    <property type="term" value="P:bacterial-type flagellum-dependent cell motility"/>
    <property type="evidence" value="ECO:0007669"/>
    <property type="project" value="InterPro"/>
</dbReference>
<gene>
    <name evidence="12" type="ORF">CAAU_0516</name>
</gene>
<dbReference type="InterPro" id="IPR053716">
    <property type="entry name" value="Flag_assembly_chemotaxis_eff"/>
</dbReference>
<keyword evidence="11" id="KW-0175">Coiled coil</keyword>
<reference evidence="12 13" key="1">
    <citation type="journal article" date="2011" name="J. Bacteriol.">
        <title>Draft genome sequence of Caloramator australicus strain RC3T, a thermoanaerobe from the Great Artesian Basin of Australia.</title>
        <authorList>
            <person name="Ogg C.D."/>
            <person name="Patel B.K.C."/>
        </authorList>
    </citation>
    <scope>NUCLEOTIDE SEQUENCE [LARGE SCALE GENOMIC DNA]</scope>
    <source>
        <strain evidence="12 13">RC3</strain>
    </source>
</reference>
<evidence type="ECO:0000256" key="3">
    <source>
        <dbReference type="ARBA" id="ARBA00020392"/>
    </source>
</evidence>
<evidence type="ECO:0000256" key="8">
    <source>
        <dbReference type="ARBA" id="ARBA00022927"/>
    </source>
</evidence>
<evidence type="ECO:0000256" key="10">
    <source>
        <dbReference type="ARBA" id="ARBA00023225"/>
    </source>
</evidence>
<keyword evidence="4" id="KW-0813">Transport</keyword>
<proteinExistence type="inferred from homology"/>
<keyword evidence="10" id="KW-1006">Bacterial flagellum protein export</keyword>
<dbReference type="RefSeq" id="WP_008907880.1">
    <property type="nucleotide sequence ID" value="NZ_CAKP01000022.1"/>
</dbReference>
<evidence type="ECO:0000256" key="6">
    <source>
        <dbReference type="ARBA" id="ARBA00022500"/>
    </source>
</evidence>
<organism evidence="12 13">
    <name type="scientific">Caloramator australicus RC3</name>
    <dbReference type="NCBI Taxonomy" id="857293"/>
    <lineage>
        <taxon>Bacteria</taxon>
        <taxon>Bacillati</taxon>
        <taxon>Bacillota</taxon>
        <taxon>Clostridia</taxon>
        <taxon>Eubacteriales</taxon>
        <taxon>Clostridiaceae</taxon>
        <taxon>Caloramator</taxon>
    </lineage>
</organism>
<keyword evidence="5" id="KW-1003">Cell membrane</keyword>
<dbReference type="eggNOG" id="COG2882">
    <property type="taxonomic scope" value="Bacteria"/>
</dbReference>
<keyword evidence="9" id="KW-0472">Membrane</keyword>
<dbReference type="GO" id="GO:0009288">
    <property type="term" value="C:bacterial-type flagellum"/>
    <property type="evidence" value="ECO:0007669"/>
    <property type="project" value="InterPro"/>
</dbReference>
<dbReference type="GO" id="GO:0044781">
    <property type="term" value="P:bacterial-type flagellum organization"/>
    <property type="evidence" value="ECO:0007669"/>
    <property type="project" value="UniProtKB-KW"/>
</dbReference>
<evidence type="ECO:0000256" key="2">
    <source>
        <dbReference type="ARBA" id="ARBA00010004"/>
    </source>
</evidence>
<dbReference type="NCBIfam" id="TIGR02473">
    <property type="entry name" value="flagell_FliJ"/>
    <property type="match status" value="1"/>
</dbReference>
<keyword evidence="7" id="KW-1005">Bacterial flagellum biogenesis</keyword>
<evidence type="ECO:0000256" key="1">
    <source>
        <dbReference type="ARBA" id="ARBA00004413"/>
    </source>
</evidence>
<comment type="subcellular location">
    <subcellularLocation>
        <location evidence="1">Cell membrane</location>
        <topology evidence="1">Peripheral membrane protein</topology>
        <orientation evidence="1">Cytoplasmic side</orientation>
    </subcellularLocation>
</comment>
<dbReference type="Gene3D" id="1.10.287.1700">
    <property type="match status" value="1"/>
</dbReference>
<evidence type="ECO:0000256" key="7">
    <source>
        <dbReference type="ARBA" id="ARBA00022795"/>
    </source>
</evidence>
<sequence>MDKFNFKLQKVLEFKESYEEKKKEEFSIELINYYEQEKRLKELTEERKKAINNPPKFKMIFDYQGFYRYLDLLEKRIERQNQALNQAKERLEKARQELIKATKDRSIIEKLKEKAYEEFLEEQSKKEQRLNDDYALYSYLRGERR</sequence>
<dbReference type="GO" id="GO:0005886">
    <property type="term" value="C:plasma membrane"/>
    <property type="evidence" value="ECO:0007669"/>
    <property type="project" value="UniProtKB-SubCell"/>
</dbReference>
<evidence type="ECO:0000313" key="13">
    <source>
        <dbReference type="Proteomes" id="UP000007652"/>
    </source>
</evidence>
<dbReference type="OrthoDB" id="1707704at2"/>
<evidence type="ECO:0000256" key="9">
    <source>
        <dbReference type="ARBA" id="ARBA00023136"/>
    </source>
</evidence>
<comment type="similarity">
    <text evidence="2">Belongs to the FliJ family.</text>
</comment>
<dbReference type="GO" id="GO:0015031">
    <property type="term" value="P:protein transport"/>
    <property type="evidence" value="ECO:0007669"/>
    <property type="project" value="UniProtKB-KW"/>
</dbReference>
<accession>I7LFL7</accession>
<keyword evidence="13" id="KW-1185">Reference proteome</keyword>
<keyword evidence="8" id="KW-0653">Protein transport</keyword>
<dbReference type="GO" id="GO:0006935">
    <property type="term" value="P:chemotaxis"/>
    <property type="evidence" value="ECO:0007669"/>
    <property type="project" value="UniProtKB-KW"/>
</dbReference>
<dbReference type="STRING" id="857293.CAAU_0516"/>
<keyword evidence="12" id="KW-0966">Cell projection</keyword>
<dbReference type="EMBL" id="CAKP01000022">
    <property type="protein sequence ID" value="CCJ32600.1"/>
    <property type="molecule type" value="Genomic_DNA"/>
</dbReference>
<dbReference type="AlphaFoldDB" id="I7LFL7"/>
<evidence type="ECO:0000313" key="12">
    <source>
        <dbReference type="EMBL" id="CCJ32600.1"/>
    </source>
</evidence>
<comment type="caution">
    <text evidence="12">The sequence shown here is derived from an EMBL/GenBank/DDBJ whole genome shotgun (WGS) entry which is preliminary data.</text>
</comment>
<evidence type="ECO:0000256" key="11">
    <source>
        <dbReference type="SAM" id="Coils"/>
    </source>
</evidence>
<keyword evidence="12" id="KW-0282">Flagellum</keyword>
<keyword evidence="6" id="KW-0145">Chemotaxis</keyword>
<protein>
    <recommendedName>
        <fullName evidence="3">Flagellar FliJ protein</fullName>
    </recommendedName>
</protein>